<feature type="transmembrane region" description="Helical" evidence="2">
    <location>
        <begin position="519"/>
        <end position="541"/>
    </location>
</feature>
<sequence length="626" mass="68026">MEETGAVINVGTSLFIVLVALGIAGCIALLLNAVLTGIAGLDSYMLSTAFDHNANAILATVILGILVILHGVGYYCQYVKTPLSKCHLWLLVTGSLTVLVAASAVLMVTKGQGLGPQILGYYNTAFTATQLMALMAFGVCMCKSGCFGKSSSNARIVFYVVAGIYAAWLLAYLAACAAYAVMYNRGQGVSHAVDAQQRITQSYKRIPCVNYVLLIALTFSAYQVNFCCVPVTGTDWTFLLLFGTCAGILLSVFMHYQGGNGAFHHKMEHILTALAAIIMGFMLMYSYFKEPFAQVVPDRKYTIWDLVFILLAVVLAGITMALLIKWKGDSHRGEDWIHYTLLSAMMVCTAIELGMLHFGWARGGSSGVVWQAVMVILVLELVATLVMVVIDVCGGGSGNGYVFTVSTTVYPLLILHLLLMLANVLVCHYHMPFPGNYQLWHWSLSLWDTMLVLLVLESLVVLVMAISGVHQQYTFHGLYESGQDNRCYVVLALHAILCGTAIGIIHFKEPLSQYWSKDQLACVVLSVVSLISCLGLAYDGMKPKPGESRSEPGFYCLVVYAIITFGGALYYGFRSGLIQGSCFTKKSDAKKLQGSEEAVSSMESTVDDAEDISPEVALQQDNTDVI</sequence>
<dbReference type="EMBL" id="AAXT01000001">
    <property type="protein sequence ID" value="EDO08363.1"/>
    <property type="molecule type" value="Genomic_DNA"/>
</dbReference>
<dbReference type="VEuPathDB" id="PiroplasmaDB:BBOV_III008030"/>
<keyword evidence="4" id="KW-1185">Reference proteome</keyword>
<evidence type="ECO:0000256" key="1">
    <source>
        <dbReference type="SAM" id="MobiDB-lite"/>
    </source>
</evidence>
<feature type="region of interest" description="Disordered" evidence="1">
    <location>
        <begin position="598"/>
        <end position="626"/>
    </location>
</feature>
<protein>
    <submittedName>
        <fullName evidence="3">Membrane protein, putative</fullName>
    </submittedName>
</protein>
<keyword evidence="2" id="KW-0812">Transmembrane</keyword>
<reference evidence="4" key="2">
    <citation type="journal article" date="2020" name="Data Brief">
        <title>Transcriptome dataset of Babesia bovis life stages within vertebrate and invertebrate hosts.</title>
        <authorList>
            <person name="Ueti M.W."/>
            <person name="Johnson W.C."/>
            <person name="Kappmeyer L.S."/>
            <person name="Herndon D.R."/>
            <person name="Mousel M.R."/>
            <person name="Reif K.E."/>
            <person name="Taus N.S."/>
            <person name="Ifeonu O.O."/>
            <person name="Silva J.C."/>
            <person name="Suarez C.E."/>
            <person name="Brayton K.A."/>
        </authorList>
    </citation>
    <scope>NUCLEOTIDE SEQUENCE [LARGE SCALE GENOMIC DNA]</scope>
</reference>
<feature type="transmembrane region" description="Helical" evidence="2">
    <location>
        <begin position="553"/>
        <end position="573"/>
    </location>
</feature>
<comment type="caution">
    <text evidence="3">The sequence shown here is derived from an EMBL/GenBank/DDBJ whole genome shotgun (WGS) entry which is preliminary data.</text>
</comment>
<dbReference type="GeneID" id="5480183"/>
<keyword evidence="2" id="KW-1133">Transmembrane helix</keyword>
<proteinExistence type="predicted"/>
<feature type="transmembrane region" description="Helical" evidence="2">
    <location>
        <begin position="12"/>
        <end position="35"/>
    </location>
</feature>
<feature type="transmembrane region" description="Helical" evidence="2">
    <location>
        <begin position="121"/>
        <end position="144"/>
    </location>
</feature>
<evidence type="ECO:0000256" key="2">
    <source>
        <dbReference type="SAM" id="Phobius"/>
    </source>
</evidence>
<feature type="transmembrane region" description="Helical" evidence="2">
    <location>
        <begin position="336"/>
        <end position="356"/>
    </location>
</feature>
<feature type="transmembrane region" description="Helical" evidence="2">
    <location>
        <begin position="402"/>
        <end position="426"/>
    </location>
</feature>
<dbReference type="AlphaFoldDB" id="A7AP79"/>
<feature type="transmembrane region" description="Helical" evidence="2">
    <location>
        <begin position="268"/>
        <end position="288"/>
    </location>
</feature>
<reference evidence="4" key="3">
    <citation type="journal article" date="2021" name="Int. J. Parasitol.">
        <title>Comparative analysis of gene expression between Babesia bovis blood stages and kinetes allowed by improved genome annotation.</title>
        <authorList>
            <person name="Ueti M.W."/>
            <person name="Johnson W.C."/>
            <person name="Kappmeyer L.S."/>
            <person name="Herndon D.R."/>
            <person name="Mousel M.R."/>
            <person name="Reif K.E."/>
            <person name="Taus N.S."/>
            <person name="Ifeonu O.O."/>
            <person name="Silva J.C."/>
            <person name="Suarez C.E."/>
            <person name="Brayton K.A."/>
        </authorList>
    </citation>
    <scope>NUCLEOTIDE SEQUENCE [LARGE SCALE GENOMIC DNA]</scope>
</reference>
<dbReference type="InParanoid" id="A7AP79"/>
<name>A7AP79_BABBO</name>
<feature type="transmembrane region" description="Helical" evidence="2">
    <location>
        <begin position="156"/>
        <end position="181"/>
    </location>
</feature>
<dbReference type="KEGG" id="bbo:BBOV_III008030"/>
<feature type="transmembrane region" description="Helical" evidence="2">
    <location>
        <begin position="303"/>
        <end position="324"/>
    </location>
</feature>
<feature type="transmembrane region" description="Helical" evidence="2">
    <location>
        <begin position="446"/>
        <end position="466"/>
    </location>
</feature>
<feature type="transmembrane region" description="Helical" evidence="2">
    <location>
        <begin position="368"/>
        <end position="390"/>
    </location>
</feature>
<evidence type="ECO:0000313" key="4">
    <source>
        <dbReference type="Proteomes" id="UP000002173"/>
    </source>
</evidence>
<dbReference type="Proteomes" id="UP000002173">
    <property type="component" value="Unassembled WGS sequence"/>
</dbReference>
<accession>A7AP79</accession>
<keyword evidence="2" id="KW-0472">Membrane</keyword>
<feature type="transmembrane region" description="Helical" evidence="2">
    <location>
        <begin position="55"/>
        <end position="76"/>
    </location>
</feature>
<reference evidence="3 4" key="1">
    <citation type="journal article" date="2007" name="PLoS Pathog.">
        <title>Genome sequence of Babesia bovis and comparative analysis of apicomplexan hemoprotozoa.</title>
        <authorList>
            <person name="Brayton K.A."/>
            <person name="Lau A.O.T."/>
            <person name="Herndon D.R."/>
            <person name="Hannick L."/>
            <person name="Kappmeyer L.S."/>
            <person name="Berens S.J."/>
            <person name="Bidwell S.L."/>
            <person name="Brown W.C."/>
            <person name="Crabtree J."/>
            <person name="Fadrosh D."/>
            <person name="Feldblum T."/>
            <person name="Forberger H.A."/>
            <person name="Haas B.J."/>
            <person name="Howell J.M."/>
            <person name="Khouri H."/>
            <person name="Koo H."/>
            <person name="Mann D.J."/>
            <person name="Norimine J."/>
            <person name="Paulsen I.T."/>
            <person name="Radune D."/>
            <person name="Ren Q."/>
            <person name="Smith R.K. Jr."/>
            <person name="Suarez C.E."/>
            <person name="White O."/>
            <person name="Wortman J.R."/>
            <person name="Knowles D.P. Jr."/>
            <person name="McElwain T.F."/>
            <person name="Nene V.M."/>
        </authorList>
    </citation>
    <scope>NUCLEOTIDE SEQUENCE [LARGE SCALE GENOMIC DNA]</scope>
    <source>
        <strain evidence="3">T2Bo</strain>
    </source>
</reference>
<feature type="transmembrane region" description="Helical" evidence="2">
    <location>
        <begin position="88"/>
        <end position="109"/>
    </location>
</feature>
<gene>
    <name evidence="3" type="ORF">BBOV_III008030</name>
</gene>
<evidence type="ECO:0000313" key="3">
    <source>
        <dbReference type="EMBL" id="EDO08363.1"/>
    </source>
</evidence>
<feature type="transmembrane region" description="Helical" evidence="2">
    <location>
        <begin position="236"/>
        <end position="256"/>
    </location>
</feature>
<dbReference type="RefSeq" id="XP_001611931.1">
    <property type="nucleotide sequence ID" value="XM_001611881.1"/>
</dbReference>
<feature type="transmembrane region" description="Helical" evidence="2">
    <location>
        <begin position="487"/>
        <end position="507"/>
    </location>
</feature>
<organism evidence="3 4">
    <name type="scientific">Babesia bovis</name>
    <dbReference type="NCBI Taxonomy" id="5865"/>
    <lineage>
        <taxon>Eukaryota</taxon>
        <taxon>Sar</taxon>
        <taxon>Alveolata</taxon>
        <taxon>Apicomplexa</taxon>
        <taxon>Aconoidasida</taxon>
        <taxon>Piroplasmida</taxon>
        <taxon>Babesiidae</taxon>
        <taxon>Babesia</taxon>
    </lineage>
</organism>